<dbReference type="EMBL" id="CM042883">
    <property type="protein sequence ID" value="KAI4372232.1"/>
    <property type="molecule type" value="Genomic_DNA"/>
</dbReference>
<evidence type="ECO:0000313" key="1">
    <source>
        <dbReference type="EMBL" id="KAI4372232.1"/>
    </source>
</evidence>
<evidence type="ECO:0000313" key="2">
    <source>
        <dbReference type="Proteomes" id="UP001057402"/>
    </source>
</evidence>
<reference evidence="2" key="1">
    <citation type="journal article" date="2023" name="Front. Plant Sci.">
        <title>Chromosomal-level genome assembly of Melastoma candidum provides insights into trichome evolution.</title>
        <authorList>
            <person name="Zhong Y."/>
            <person name="Wu W."/>
            <person name="Sun C."/>
            <person name="Zou P."/>
            <person name="Liu Y."/>
            <person name="Dai S."/>
            <person name="Zhou R."/>
        </authorList>
    </citation>
    <scope>NUCLEOTIDE SEQUENCE [LARGE SCALE GENOMIC DNA]</scope>
</reference>
<proteinExistence type="predicted"/>
<gene>
    <name evidence="1" type="ORF">MLD38_010488</name>
</gene>
<dbReference type="Proteomes" id="UP001057402">
    <property type="component" value="Chromosome 4"/>
</dbReference>
<organism evidence="1 2">
    <name type="scientific">Melastoma candidum</name>
    <dbReference type="NCBI Taxonomy" id="119954"/>
    <lineage>
        <taxon>Eukaryota</taxon>
        <taxon>Viridiplantae</taxon>
        <taxon>Streptophyta</taxon>
        <taxon>Embryophyta</taxon>
        <taxon>Tracheophyta</taxon>
        <taxon>Spermatophyta</taxon>
        <taxon>Magnoliopsida</taxon>
        <taxon>eudicotyledons</taxon>
        <taxon>Gunneridae</taxon>
        <taxon>Pentapetalae</taxon>
        <taxon>rosids</taxon>
        <taxon>malvids</taxon>
        <taxon>Myrtales</taxon>
        <taxon>Melastomataceae</taxon>
        <taxon>Melastomatoideae</taxon>
        <taxon>Melastomateae</taxon>
        <taxon>Melastoma</taxon>
    </lineage>
</organism>
<accession>A0ACB9R8C7</accession>
<comment type="caution">
    <text evidence="1">The sequence shown here is derived from an EMBL/GenBank/DDBJ whole genome shotgun (WGS) entry which is preliminary data.</text>
</comment>
<name>A0ACB9R8C7_9MYRT</name>
<sequence length="201" mass="21986">MAAITSTQQKCKACDKTAYLTESVSADGVLYHKACFRCSHCNGCLAISRYCSIDGVLYCRPHYEQLFKETGSFGKILQSAAAKTSDKPNVPPKAPSKVSHLFSGTQDKCVFCNKTAYPQEKLTVEGESYHKSCFRCSHGGCSLTPSTYAALDRILYCKPHFSQLFKQKGSYNHLNKSASSNKSAAPPMVDQQQVEIATAAN</sequence>
<protein>
    <submittedName>
        <fullName evidence="1">Uncharacterized protein</fullName>
    </submittedName>
</protein>
<keyword evidence="2" id="KW-1185">Reference proteome</keyword>